<dbReference type="GO" id="GO:0016020">
    <property type="term" value="C:membrane"/>
    <property type="evidence" value="ECO:0007669"/>
    <property type="project" value="UniProtKB-SubCell"/>
</dbReference>
<dbReference type="OrthoDB" id="9793589at2"/>
<sequence length="432" mass="46488">MLTGQLLLQLIVILLVVQIFAYLSKKIGQQRVIGEILAGLALGPSLLGLLWPHLELQLFPLPPSLPARFAGQLFPERSTLQTLGDIGLILYMFSLGVHLDINLMLRQSRNAAIISISSILLPLVLGGILGVFLYPSLKGSSATLLSFVLLVGTAMSITAFPVLARLLSEKKMLGIKVGMLALTSAAVGDIIAWCLLAYVIAVAHAHGTLSVLYTVGLIILFAAGILLMVRPMLDYIVRRVQLESLQMAICLFVLLGAAYITDLLSIHPIFGAFLAGIIMPRNAAFTSHIRSLDRINTVLFLPVYFVFSGLNTQIGLLQGLSSWLICLLIFAAASVGKIVGGTLATRMTGNSWRDALSLGLLMNTRGLVELIVLNIGLQEKILSPTLFAMLVIMAIVTTMMVSPLLPLLGHRSSADQDEVVQEMATAVDLEST</sequence>
<dbReference type="EMBL" id="CP035758">
    <property type="protein sequence ID" value="QBD74993.1"/>
    <property type="molecule type" value="Genomic_DNA"/>
</dbReference>
<evidence type="ECO:0000259" key="8">
    <source>
        <dbReference type="Pfam" id="PF00999"/>
    </source>
</evidence>
<dbReference type="PANTHER" id="PTHR32468:SF0">
    <property type="entry name" value="K(+)_H(+) ANTIPORTER 1"/>
    <property type="match status" value="1"/>
</dbReference>
<evidence type="ECO:0000256" key="1">
    <source>
        <dbReference type="ARBA" id="ARBA00004141"/>
    </source>
</evidence>
<dbReference type="AlphaFoldDB" id="A0A4P6JJ06"/>
<comment type="subcellular location">
    <subcellularLocation>
        <location evidence="1">Membrane</location>
        <topology evidence="1">Multi-pass membrane protein</topology>
    </subcellularLocation>
</comment>
<evidence type="ECO:0000313" key="10">
    <source>
        <dbReference type="Proteomes" id="UP000290365"/>
    </source>
</evidence>
<organism evidence="9 10">
    <name type="scientific">Ktedonosporobacter rubrisoli</name>
    <dbReference type="NCBI Taxonomy" id="2509675"/>
    <lineage>
        <taxon>Bacteria</taxon>
        <taxon>Bacillati</taxon>
        <taxon>Chloroflexota</taxon>
        <taxon>Ktedonobacteria</taxon>
        <taxon>Ktedonobacterales</taxon>
        <taxon>Ktedonosporobacteraceae</taxon>
        <taxon>Ktedonosporobacter</taxon>
    </lineage>
</organism>
<feature type="domain" description="Cation/H+ exchanger transmembrane" evidence="8">
    <location>
        <begin position="14"/>
        <end position="405"/>
    </location>
</feature>
<proteinExistence type="predicted"/>
<reference evidence="9 10" key="1">
    <citation type="submission" date="2019-01" db="EMBL/GenBank/DDBJ databases">
        <title>Ktedonosporobacter rubrisoli SCAWS-G2.</title>
        <authorList>
            <person name="Huang Y."/>
            <person name="Yan B."/>
        </authorList>
    </citation>
    <scope>NUCLEOTIDE SEQUENCE [LARGE SCALE GENOMIC DNA]</scope>
    <source>
        <strain evidence="9 10">SCAWS-G2</strain>
    </source>
</reference>
<protein>
    <recommendedName>
        <fullName evidence="8">Cation/H+ exchanger transmembrane domain-containing protein</fullName>
    </recommendedName>
</protein>
<evidence type="ECO:0000256" key="2">
    <source>
        <dbReference type="ARBA" id="ARBA00022448"/>
    </source>
</evidence>
<dbReference type="InterPro" id="IPR038770">
    <property type="entry name" value="Na+/solute_symporter_sf"/>
</dbReference>
<evidence type="ECO:0000256" key="7">
    <source>
        <dbReference type="SAM" id="Phobius"/>
    </source>
</evidence>
<evidence type="ECO:0000256" key="4">
    <source>
        <dbReference type="ARBA" id="ARBA00022989"/>
    </source>
</evidence>
<keyword evidence="3 7" id="KW-0812">Transmembrane</keyword>
<name>A0A4P6JJ06_KTERU</name>
<feature type="transmembrane region" description="Helical" evidence="7">
    <location>
        <begin position="179"/>
        <end position="205"/>
    </location>
</feature>
<evidence type="ECO:0000256" key="5">
    <source>
        <dbReference type="ARBA" id="ARBA00023065"/>
    </source>
</evidence>
<keyword evidence="2" id="KW-0813">Transport</keyword>
<feature type="transmembrane region" description="Helical" evidence="7">
    <location>
        <begin position="381"/>
        <end position="401"/>
    </location>
</feature>
<dbReference type="Proteomes" id="UP000290365">
    <property type="component" value="Chromosome"/>
</dbReference>
<dbReference type="Pfam" id="PF00999">
    <property type="entry name" value="Na_H_Exchanger"/>
    <property type="match status" value="1"/>
</dbReference>
<dbReference type="PANTHER" id="PTHR32468">
    <property type="entry name" value="CATION/H + ANTIPORTER"/>
    <property type="match status" value="1"/>
</dbReference>
<evidence type="ECO:0000256" key="6">
    <source>
        <dbReference type="ARBA" id="ARBA00023136"/>
    </source>
</evidence>
<accession>A0A4P6JJ06</accession>
<dbReference type="InterPro" id="IPR006153">
    <property type="entry name" value="Cation/H_exchanger_TM"/>
</dbReference>
<evidence type="ECO:0000313" key="9">
    <source>
        <dbReference type="EMBL" id="QBD74993.1"/>
    </source>
</evidence>
<feature type="transmembrane region" description="Helical" evidence="7">
    <location>
        <begin position="6"/>
        <end position="24"/>
    </location>
</feature>
<keyword evidence="5" id="KW-0406">Ion transport</keyword>
<dbReference type="KEGG" id="kbs:EPA93_02885"/>
<gene>
    <name evidence="9" type="ORF">EPA93_02885</name>
</gene>
<feature type="transmembrane region" description="Helical" evidence="7">
    <location>
        <begin position="355"/>
        <end position="375"/>
    </location>
</feature>
<keyword evidence="6 7" id="KW-0472">Membrane</keyword>
<dbReference type="Gene3D" id="1.20.1530.20">
    <property type="match status" value="1"/>
</dbReference>
<feature type="transmembrane region" description="Helical" evidence="7">
    <location>
        <begin position="322"/>
        <end position="343"/>
    </location>
</feature>
<dbReference type="GO" id="GO:0015297">
    <property type="term" value="F:antiporter activity"/>
    <property type="evidence" value="ECO:0007669"/>
    <property type="project" value="InterPro"/>
</dbReference>
<dbReference type="RefSeq" id="WP_129885592.1">
    <property type="nucleotide sequence ID" value="NZ_CP035758.1"/>
</dbReference>
<feature type="transmembrane region" description="Helical" evidence="7">
    <location>
        <begin position="241"/>
        <end position="260"/>
    </location>
</feature>
<dbReference type="InterPro" id="IPR050794">
    <property type="entry name" value="CPA2_transporter"/>
</dbReference>
<evidence type="ECO:0000256" key="3">
    <source>
        <dbReference type="ARBA" id="ARBA00022692"/>
    </source>
</evidence>
<dbReference type="GO" id="GO:1902600">
    <property type="term" value="P:proton transmembrane transport"/>
    <property type="evidence" value="ECO:0007669"/>
    <property type="project" value="InterPro"/>
</dbReference>
<feature type="transmembrane region" description="Helical" evidence="7">
    <location>
        <begin position="146"/>
        <end position="167"/>
    </location>
</feature>
<feature type="transmembrane region" description="Helical" evidence="7">
    <location>
        <begin position="36"/>
        <end position="54"/>
    </location>
</feature>
<feature type="transmembrane region" description="Helical" evidence="7">
    <location>
        <begin position="112"/>
        <end position="134"/>
    </location>
</feature>
<feature type="transmembrane region" description="Helical" evidence="7">
    <location>
        <begin position="297"/>
        <end position="316"/>
    </location>
</feature>
<feature type="transmembrane region" description="Helical" evidence="7">
    <location>
        <begin position="266"/>
        <end position="285"/>
    </location>
</feature>
<feature type="transmembrane region" description="Helical" evidence="7">
    <location>
        <begin position="211"/>
        <end position="229"/>
    </location>
</feature>
<keyword evidence="10" id="KW-1185">Reference proteome</keyword>
<feature type="transmembrane region" description="Helical" evidence="7">
    <location>
        <begin position="86"/>
        <end position="105"/>
    </location>
</feature>
<keyword evidence="4 7" id="KW-1133">Transmembrane helix</keyword>